<sequence>MTAPDAVEPRAVRGVAAALTALALAGALTGCGAAGAGDDDTMDVWMYQDSLNVVQQAAVERFNAEHAPEAEAVMVEIPGDGYEDKLRTAMGADDQPDVFFNWGGGGIRPYVEADLLLPLDDLLAGDPEFRDSFLPAVLEAGRIDGVQYGIPLRGTQPVLLFYNREVFDRIGAEPPETWDDLLDLVDRFREEGVIPFALAGATPWTEQMWLQYLVDRYGGPEVFARIQSGDHEGWRDPAVLRAAESVRDLVDRGAFGDSFGSVSYTEGAASALLAEGRAAMHLMGAWEYSTQLADAPAFAEDDLGYVAFPTVPDGTGDPANLVGNPTNFFSVTADSPHVDQALEFLRVTTGDEYVADMVANGEVPTTADAADLFAEAPDPEYAEFQYDLVQRAPSFTLSWDQALPPSVAAPMHTEIQKLFNGQSTPQQFVDAMAALR</sequence>
<evidence type="ECO:0000313" key="2">
    <source>
        <dbReference type="EMBL" id="MFC7329708.1"/>
    </source>
</evidence>
<dbReference type="EMBL" id="JBHTBH010000008">
    <property type="protein sequence ID" value="MFC7329708.1"/>
    <property type="molecule type" value="Genomic_DNA"/>
</dbReference>
<dbReference type="InterPro" id="IPR050490">
    <property type="entry name" value="Bact_solute-bd_prot1"/>
</dbReference>
<comment type="caution">
    <text evidence="2">The sequence shown here is derived from an EMBL/GenBank/DDBJ whole genome shotgun (WGS) entry which is preliminary data.</text>
</comment>
<protein>
    <submittedName>
        <fullName evidence="2">Extracellular solute-binding protein</fullName>
    </submittedName>
</protein>
<evidence type="ECO:0000256" key="1">
    <source>
        <dbReference type="SAM" id="SignalP"/>
    </source>
</evidence>
<feature type="signal peptide" evidence="1">
    <location>
        <begin position="1"/>
        <end position="36"/>
    </location>
</feature>
<dbReference type="PANTHER" id="PTHR43649:SF14">
    <property type="entry name" value="BLR3389 PROTEIN"/>
    <property type="match status" value="1"/>
</dbReference>
<dbReference type="InterPro" id="IPR006059">
    <property type="entry name" value="SBP"/>
</dbReference>
<keyword evidence="1" id="KW-0732">Signal</keyword>
<reference evidence="3" key="1">
    <citation type="journal article" date="2019" name="Int. J. Syst. Evol. Microbiol.">
        <title>The Global Catalogue of Microorganisms (GCM) 10K type strain sequencing project: providing services to taxonomists for standard genome sequencing and annotation.</title>
        <authorList>
            <consortium name="The Broad Institute Genomics Platform"/>
            <consortium name="The Broad Institute Genome Sequencing Center for Infectious Disease"/>
            <person name="Wu L."/>
            <person name="Ma J."/>
        </authorList>
    </citation>
    <scope>NUCLEOTIDE SEQUENCE [LARGE SCALE GENOMIC DNA]</scope>
    <source>
        <strain evidence="3">CGMCC 4.7382</strain>
    </source>
</reference>
<keyword evidence="3" id="KW-1185">Reference proteome</keyword>
<name>A0ABW2KK00_9ACTN</name>
<evidence type="ECO:0000313" key="3">
    <source>
        <dbReference type="Proteomes" id="UP001596540"/>
    </source>
</evidence>
<dbReference type="RefSeq" id="WP_379872350.1">
    <property type="nucleotide sequence ID" value="NZ_JBHTBH010000008.1"/>
</dbReference>
<proteinExistence type="predicted"/>
<dbReference type="PANTHER" id="PTHR43649">
    <property type="entry name" value="ARABINOSE-BINDING PROTEIN-RELATED"/>
    <property type="match status" value="1"/>
</dbReference>
<feature type="chain" id="PRO_5046950918" evidence="1">
    <location>
        <begin position="37"/>
        <end position="436"/>
    </location>
</feature>
<gene>
    <name evidence="2" type="ORF">ACFQRF_18405</name>
</gene>
<dbReference type="Gene3D" id="3.40.190.10">
    <property type="entry name" value="Periplasmic binding protein-like II"/>
    <property type="match status" value="2"/>
</dbReference>
<accession>A0ABW2KK00</accession>
<dbReference type="Pfam" id="PF01547">
    <property type="entry name" value="SBP_bac_1"/>
    <property type="match status" value="1"/>
</dbReference>
<dbReference type="Proteomes" id="UP001596540">
    <property type="component" value="Unassembled WGS sequence"/>
</dbReference>
<organism evidence="2 3">
    <name type="scientific">Marinactinospora rubrisoli</name>
    <dbReference type="NCBI Taxonomy" id="2715399"/>
    <lineage>
        <taxon>Bacteria</taxon>
        <taxon>Bacillati</taxon>
        <taxon>Actinomycetota</taxon>
        <taxon>Actinomycetes</taxon>
        <taxon>Streptosporangiales</taxon>
        <taxon>Nocardiopsidaceae</taxon>
        <taxon>Marinactinospora</taxon>
    </lineage>
</organism>
<dbReference type="SUPFAM" id="SSF53850">
    <property type="entry name" value="Periplasmic binding protein-like II"/>
    <property type="match status" value="1"/>
</dbReference>